<keyword evidence="1" id="KW-0472">Membrane</keyword>
<evidence type="ECO:0000313" key="3">
    <source>
        <dbReference type="Proteomes" id="UP001176021"/>
    </source>
</evidence>
<comment type="caution">
    <text evidence="2">The sequence shown here is derived from an EMBL/GenBank/DDBJ whole genome shotgun (WGS) entry which is preliminary data.</text>
</comment>
<proteinExistence type="predicted"/>
<dbReference type="RefSeq" id="WP_302049162.1">
    <property type="nucleotide sequence ID" value="NZ_JAMJEV010000012.1"/>
</dbReference>
<evidence type="ECO:0000256" key="1">
    <source>
        <dbReference type="SAM" id="Phobius"/>
    </source>
</evidence>
<organism evidence="2 3">
    <name type="scientific">Desulfosporosinus nitroreducens</name>
    <dbReference type="NCBI Taxonomy" id="2018668"/>
    <lineage>
        <taxon>Bacteria</taxon>
        <taxon>Bacillati</taxon>
        <taxon>Bacillota</taxon>
        <taxon>Clostridia</taxon>
        <taxon>Eubacteriales</taxon>
        <taxon>Desulfitobacteriaceae</taxon>
        <taxon>Desulfosporosinus</taxon>
    </lineage>
</organism>
<feature type="transmembrane region" description="Helical" evidence="1">
    <location>
        <begin position="117"/>
        <end position="135"/>
    </location>
</feature>
<dbReference type="Proteomes" id="UP001176021">
    <property type="component" value="Unassembled WGS sequence"/>
</dbReference>
<keyword evidence="3" id="KW-1185">Reference proteome</keyword>
<feature type="transmembrane region" description="Helical" evidence="1">
    <location>
        <begin position="6"/>
        <end position="24"/>
    </location>
</feature>
<evidence type="ECO:0000313" key="2">
    <source>
        <dbReference type="EMBL" id="MDO0824131.1"/>
    </source>
</evidence>
<gene>
    <name evidence="2" type="ORF">M8H41_14910</name>
</gene>
<feature type="transmembrane region" description="Helical" evidence="1">
    <location>
        <begin position="83"/>
        <end position="105"/>
    </location>
</feature>
<keyword evidence="1" id="KW-1133">Transmembrane helix</keyword>
<feature type="transmembrane region" description="Helical" evidence="1">
    <location>
        <begin position="33"/>
        <end position="51"/>
    </location>
</feature>
<name>A0ABT8QW66_9FIRM</name>
<feature type="transmembrane region" description="Helical" evidence="1">
    <location>
        <begin position="147"/>
        <end position="168"/>
    </location>
</feature>
<keyword evidence="1" id="KW-0812">Transmembrane</keyword>
<sequence length="176" mass="19697">MNVTISPIGIGMAMIVVSNCLISFGKSDVKKKCYIILSSILSIVGMLGIITTRSQFISGLDKSANRQHLDSDFVLWATTKFDFFAVISIIATCSTIIFLLYLLFANKKNKSGFVWRNFSAFVIVIMVINFFAGAWYGFRTINVLFDIAFYIATLSISEIFALYIPLIAKRIVTLKE</sequence>
<protein>
    <submittedName>
        <fullName evidence="2">Uncharacterized protein</fullName>
    </submittedName>
</protein>
<accession>A0ABT8QW66</accession>
<reference evidence="2" key="1">
    <citation type="submission" date="2022-05" db="EMBL/GenBank/DDBJ databases">
        <title>Expanded diversity of anoxic marine methylotrophy in a Black Sea sulfate reducing microorganism.</title>
        <authorList>
            <person name="Fischer P.Q."/>
            <person name="Stams A.J.M."/>
            <person name="Villanueva L."/>
            <person name="Sousa D.Z."/>
        </authorList>
    </citation>
    <scope>NUCLEOTIDE SEQUENCE</scope>
    <source>
        <strain evidence="2">P130</strain>
    </source>
</reference>
<dbReference type="EMBL" id="JAMJEV010000012">
    <property type="protein sequence ID" value="MDO0824131.1"/>
    <property type="molecule type" value="Genomic_DNA"/>
</dbReference>